<dbReference type="Pfam" id="PF06880">
    <property type="entry name" value="DUF1262"/>
    <property type="match status" value="1"/>
</dbReference>
<evidence type="ECO:0000313" key="3">
    <source>
        <dbReference type="Proteomes" id="UP001187192"/>
    </source>
</evidence>
<dbReference type="AlphaFoldDB" id="A0AA87ZSH4"/>
<accession>A0AA87ZSH4</accession>
<organism evidence="2 3">
    <name type="scientific">Ficus carica</name>
    <name type="common">Common fig</name>
    <dbReference type="NCBI Taxonomy" id="3494"/>
    <lineage>
        <taxon>Eukaryota</taxon>
        <taxon>Viridiplantae</taxon>
        <taxon>Streptophyta</taxon>
        <taxon>Embryophyta</taxon>
        <taxon>Tracheophyta</taxon>
        <taxon>Spermatophyta</taxon>
        <taxon>Magnoliopsida</taxon>
        <taxon>eudicotyledons</taxon>
        <taxon>Gunneridae</taxon>
        <taxon>Pentapetalae</taxon>
        <taxon>rosids</taxon>
        <taxon>fabids</taxon>
        <taxon>Rosales</taxon>
        <taxon>Moraceae</taxon>
        <taxon>Ficeae</taxon>
        <taxon>Ficus</taxon>
    </lineage>
</organism>
<comment type="caution">
    <text evidence="2">The sequence shown here is derived from an EMBL/GenBank/DDBJ whole genome shotgun (WGS) entry which is preliminary data.</text>
</comment>
<gene>
    <name evidence="2" type="ORF">TIFTF001_008104</name>
</gene>
<dbReference type="PANTHER" id="PTHR31050:SF3">
    <property type="entry name" value="OS08G0412800 PROTEIN"/>
    <property type="match status" value="1"/>
</dbReference>
<proteinExistence type="predicted"/>
<protein>
    <submittedName>
        <fullName evidence="2">Uncharacterized protein</fullName>
    </submittedName>
</protein>
<evidence type="ECO:0000313" key="2">
    <source>
        <dbReference type="EMBL" id="GMN38884.1"/>
    </source>
</evidence>
<dbReference type="Proteomes" id="UP001187192">
    <property type="component" value="Unassembled WGS sequence"/>
</dbReference>
<dbReference type="PANTHER" id="PTHR31050">
    <property type="entry name" value="OS08G0413200 PROTEIN"/>
    <property type="match status" value="1"/>
</dbReference>
<sequence>MYVTRPLSTYKNSPSALSEPPPEGPNSGILVVQDEEARPTSCFGLMKSDKLRQLPIPQNKKLELYYAQGFYPNRDLHFHDVFFIPVLDQPLSSNRYYEIHPYGKDRGEAFTCCKEEDLESCCFYSYAPDTPPKHLDLKDMYQQVEISLHARKIEPWGSEFEAKCVAADGFAPGFLGRRDGWKLACSDAPEFELGNAEGLNTELRSRLPEFSFPLACEKSKPVVVGKWYCPFLFVKEGTPKTIMDEKRRSMFYEITLEQNWEQIFACDEKTATNGGNSVVVDAVVKSEVVVVGEKDAVADERDLAAGVLWFRSVDNLGVETSIGLSLALVERMKWEQERVGHVVGKEKEARVEKREEFCGESSEWKRFGCYVLVERQITLQLVACKREAPQSDEDTSGVSDKDTNEVSIKDTPMLKSVVMFVPQGPGRSGDPDELNSECSWRVDMLQVVSTVLVWPGGGSRRQDMHGSSTTGLDCGPLRVHSGEQQYNGDGGRSIRFPGEHHRSISLVWSDVHDHWLFSTDLEIGLIRFRTTHTP</sequence>
<dbReference type="InterPro" id="IPR010683">
    <property type="entry name" value="DUF1262"/>
</dbReference>
<feature type="region of interest" description="Disordered" evidence="1">
    <location>
        <begin position="1"/>
        <end position="27"/>
    </location>
</feature>
<dbReference type="EMBL" id="BTGU01000008">
    <property type="protein sequence ID" value="GMN38884.1"/>
    <property type="molecule type" value="Genomic_DNA"/>
</dbReference>
<feature type="compositionally biased region" description="Polar residues" evidence="1">
    <location>
        <begin position="1"/>
        <end position="16"/>
    </location>
</feature>
<evidence type="ECO:0000256" key="1">
    <source>
        <dbReference type="SAM" id="MobiDB-lite"/>
    </source>
</evidence>
<keyword evidence="3" id="KW-1185">Reference proteome</keyword>
<reference evidence="2" key="1">
    <citation type="submission" date="2023-07" db="EMBL/GenBank/DDBJ databases">
        <title>draft genome sequence of fig (Ficus carica).</title>
        <authorList>
            <person name="Takahashi T."/>
            <person name="Nishimura K."/>
        </authorList>
    </citation>
    <scope>NUCLEOTIDE SEQUENCE</scope>
</reference>
<name>A0AA87ZSH4_FICCA</name>